<keyword evidence="4" id="KW-0256">Endoplasmic reticulum</keyword>
<dbReference type="PRINTS" id="PR00364">
    <property type="entry name" value="DISEASERSIST"/>
</dbReference>
<dbReference type="Gene3D" id="1.10.8.430">
    <property type="entry name" value="Helical domain of apoptotic protease-activating factors"/>
    <property type="match status" value="1"/>
</dbReference>
<dbReference type="InterPro" id="IPR042197">
    <property type="entry name" value="Apaf_helical"/>
</dbReference>
<dbReference type="InterPro" id="IPR002182">
    <property type="entry name" value="NB-ARC"/>
</dbReference>
<dbReference type="InterPro" id="IPR052374">
    <property type="entry name" value="SERAC1"/>
</dbReference>
<keyword evidence="5" id="KW-0496">Mitochondrion</keyword>
<feature type="domain" description="AAA+ ATPase" evidence="7">
    <location>
        <begin position="342"/>
        <end position="477"/>
    </location>
</feature>
<evidence type="ECO:0000256" key="4">
    <source>
        <dbReference type="ARBA" id="ARBA00022824"/>
    </source>
</evidence>
<dbReference type="GO" id="GO:0005739">
    <property type="term" value="C:mitochondrion"/>
    <property type="evidence" value="ECO:0007669"/>
    <property type="project" value="UniProtKB-SubCell"/>
</dbReference>
<evidence type="ECO:0000313" key="9">
    <source>
        <dbReference type="Proteomes" id="UP001605036"/>
    </source>
</evidence>
<dbReference type="InterPro" id="IPR032675">
    <property type="entry name" value="LRR_dom_sf"/>
</dbReference>
<dbReference type="EMBL" id="JBHFFA010000007">
    <property type="protein sequence ID" value="KAL2611150.1"/>
    <property type="molecule type" value="Genomic_DNA"/>
</dbReference>
<organism evidence="8 9">
    <name type="scientific">Riccia fluitans</name>
    <dbReference type="NCBI Taxonomy" id="41844"/>
    <lineage>
        <taxon>Eukaryota</taxon>
        <taxon>Viridiplantae</taxon>
        <taxon>Streptophyta</taxon>
        <taxon>Embryophyta</taxon>
        <taxon>Marchantiophyta</taxon>
        <taxon>Marchantiopsida</taxon>
        <taxon>Marchantiidae</taxon>
        <taxon>Marchantiales</taxon>
        <taxon>Ricciaceae</taxon>
        <taxon>Riccia</taxon>
    </lineage>
</organism>
<dbReference type="SUPFAM" id="SSF52047">
    <property type="entry name" value="RNI-like"/>
    <property type="match status" value="1"/>
</dbReference>
<evidence type="ECO:0000259" key="7">
    <source>
        <dbReference type="SMART" id="SM00382"/>
    </source>
</evidence>
<accession>A0ABD1XQB5</accession>
<dbReference type="Gene3D" id="3.40.50.300">
    <property type="entry name" value="P-loop containing nucleotide triphosphate hydrolases"/>
    <property type="match status" value="1"/>
</dbReference>
<protein>
    <recommendedName>
        <fullName evidence="7">AAA+ ATPase domain-containing protein</fullName>
    </recommendedName>
</protein>
<evidence type="ECO:0000256" key="1">
    <source>
        <dbReference type="ARBA" id="ARBA00004173"/>
    </source>
</evidence>
<reference evidence="8 9" key="1">
    <citation type="submission" date="2024-09" db="EMBL/GenBank/DDBJ databases">
        <title>Chromosome-scale assembly of Riccia fluitans.</title>
        <authorList>
            <person name="Paukszto L."/>
            <person name="Sawicki J."/>
            <person name="Karawczyk K."/>
            <person name="Piernik-Szablinska J."/>
            <person name="Szczecinska M."/>
            <person name="Mazdziarz M."/>
        </authorList>
    </citation>
    <scope>NUCLEOTIDE SEQUENCE [LARGE SCALE GENOMIC DNA]</scope>
    <source>
        <strain evidence="8">Rf_01</strain>
        <tissue evidence="8">Aerial parts of the thallus</tissue>
    </source>
</reference>
<dbReference type="PANTHER" id="PTHR48182:SF2">
    <property type="entry name" value="PROTEIN SERAC1"/>
    <property type="match status" value="1"/>
</dbReference>
<dbReference type="AlphaFoldDB" id="A0ABD1XQB5"/>
<dbReference type="Proteomes" id="UP001605036">
    <property type="component" value="Unassembled WGS sequence"/>
</dbReference>
<evidence type="ECO:0000256" key="3">
    <source>
        <dbReference type="ARBA" id="ARBA00004370"/>
    </source>
</evidence>
<evidence type="ECO:0000256" key="6">
    <source>
        <dbReference type="ARBA" id="ARBA00023136"/>
    </source>
</evidence>
<dbReference type="PANTHER" id="PTHR48182">
    <property type="entry name" value="PROTEIN SERAC1"/>
    <property type="match status" value="1"/>
</dbReference>
<dbReference type="InterPro" id="IPR027417">
    <property type="entry name" value="P-loop_NTPase"/>
</dbReference>
<dbReference type="SUPFAM" id="SSF52540">
    <property type="entry name" value="P-loop containing nucleoside triphosphate hydrolases"/>
    <property type="match status" value="1"/>
</dbReference>
<dbReference type="GO" id="GO:0016020">
    <property type="term" value="C:membrane"/>
    <property type="evidence" value="ECO:0007669"/>
    <property type="project" value="UniProtKB-SubCell"/>
</dbReference>
<dbReference type="SUPFAM" id="SSF53474">
    <property type="entry name" value="alpha/beta-Hydrolases"/>
    <property type="match status" value="1"/>
</dbReference>
<sequence>MASPSSTAKSIEDRFNIKKVNDELYEFYNPSEGFVDVEIIFFHGFQPEGYKDAFLWTWMRRDAPECWLNSWLPEEFPQGRVLCVSYDSSTRVTSTEGRMDMHLVGENLAQSIIRTEKIGQNCPIVLVGHSVGGLVLKQVCLHAEKLAAGYTGLAINPCKTFLRNTRAVFFYSTPSSGSRGFFQGKRFKSAPLVEYLEVLSKDAARLNSDFARLRHQQGWKAVGVCEANETSKSSSLVAVSSSLSKLLGIKSKSSLVVEEASARYDVDDFSILEGEDNISISKPKDQTSTSYRFLVDVIREVVETEKSKRQYWMRFLHLPRIFVKMQDRVDEVIRQLRLTEAEGLRIALVGMSGIGKTTLAKAVLLQIQEQFEFTVFVGDVKKKLKKNSRSLEDLIAESLAMGMGRKVEKIHHLAPWILLEGKKVLIVLDDVESPEQISNVLSDGWLGKESRIMITTQLRSEFVRAFTIYEVPFLTPEESKSLFLAHLDLNDSLKISIDLVEEVISTCEGLPLTLEVIGCYLGSRKEVSTWNSTLEKLRRAVSLDGSAEDRLWAKLETSFYALADLEQRMFLDLTVAQGRNSGDSELSQLGIWRAIWRSGSDRLLVESGLTNLVDRSFIHIHTEGTLTVWIHEQLCGLGRRLSRPSNAPVKFCRGVWQPEDITELLNNYEGEEAKMEILLSDHNSPTSDVQAPFRWTSIAKLRQLRLLRLSNVTLKGNENHRFPCRLAFLHMTSCSRYTHQWNVFGRSGGWWSDGWPIRREDVGGLHNLSVLCLEDCSSVCLPSNIHRLKNLEVVIIRGKHLQNLPDSFGELPALVTLVLEDVGLSRLPDSFYLLSSLQNLTLKGCSALHMPAECVPKLSHLGQNCFTPLSRLTNLELVGLPRLTELPETMTLLVSLEGLVIKKCSAVTRLPESFNKLVKLLQLEISDREYEDTPIEHLLPQGVKVLYWPKN</sequence>
<dbReference type="Pfam" id="PF00931">
    <property type="entry name" value="NB-ARC"/>
    <property type="match status" value="1"/>
</dbReference>
<dbReference type="SMART" id="SM00382">
    <property type="entry name" value="AAA"/>
    <property type="match status" value="1"/>
</dbReference>
<evidence type="ECO:0000256" key="5">
    <source>
        <dbReference type="ARBA" id="ARBA00023128"/>
    </source>
</evidence>
<gene>
    <name evidence="8" type="ORF">R1flu_022842</name>
</gene>
<proteinExistence type="predicted"/>
<keyword evidence="6" id="KW-0472">Membrane</keyword>
<evidence type="ECO:0000256" key="2">
    <source>
        <dbReference type="ARBA" id="ARBA00004240"/>
    </source>
</evidence>
<comment type="caution">
    <text evidence="8">The sequence shown here is derived from an EMBL/GenBank/DDBJ whole genome shotgun (WGS) entry which is preliminary data.</text>
</comment>
<dbReference type="InterPro" id="IPR003593">
    <property type="entry name" value="AAA+_ATPase"/>
</dbReference>
<dbReference type="Gene3D" id="3.80.10.10">
    <property type="entry name" value="Ribonuclease Inhibitor"/>
    <property type="match status" value="2"/>
</dbReference>
<dbReference type="GO" id="GO:0005783">
    <property type="term" value="C:endoplasmic reticulum"/>
    <property type="evidence" value="ECO:0007669"/>
    <property type="project" value="UniProtKB-SubCell"/>
</dbReference>
<comment type="subcellular location">
    <subcellularLocation>
        <location evidence="2">Endoplasmic reticulum</location>
    </subcellularLocation>
    <subcellularLocation>
        <location evidence="3">Membrane</location>
    </subcellularLocation>
    <subcellularLocation>
        <location evidence="1">Mitochondrion</location>
    </subcellularLocation>
</comment>
<dbReference type="InterPro" id="IPR029058">
    <property type="entry name" value="AB_hydrolase_fold"/>
</dbReference>
<name>A0ABD1XQB5_9MARC</name>
<evidence type="ECO:0000313" key="8">
    <source>
        <dbReference type="EMBL" id="KAL2611150.1"/>
    </source>
</evidence>
<keyword evidence="9" id="KW-1185">Reference proteome</keyword>